<dbReference type="InterPro" id="IPR003331">
    <property type="entry name" value="UDP_GlcNAc_Epimerase_2_dom"/>
</dbReference>
<proteinExistence type="inferred from homology"/>
<dbReference type="PANTHER" id="PTHR43174">
    <property type="entry name" value="UDP-N-ACETYLGLUCOSAMINE 2-EPIMERASE"/>
    <property type="match status" value="1"/>
</dbReference>
<evidence type="ECO:0000256" key="5">
    <source>
        <dbReference type="SAM" id="MobiDB-lite"/>
    </source>
</evidence>
<sequence>MRAGSVAAVVVGTRPEAVKLAPVVVALRAQGLIIPVVVATGQQRDAVDEVLDVFGLATGTELAPVGQGRSVTELTSHLLHELDGALEGIRPDLVVVQGDTASVLAGALAGFLRGVPVAHVEAGLRTGDLAAPFPEEGNRRMVSQIAALHLAPTTGAVTNLRAAGVPDNRIVLTGNTVVDALQAARAATCKGAVPPQGGSHSGGAPRVLVTAHRRESWGEPIAQVGRAVARLADRHPDWEFVVACHMNPAVRATLDAVIPRRDNVTLGGPVGYAAFVRMLADAAVVLTDSGGIQEEAPVLGVPVLVTREITERPEAVACGAAQLVGTDPQAIVAAVEALLGGGSAHRPAVPHSPFGDGRAGERSAAACAWLLGLGPRPHDMPAPAALLHQNVPVTGLLRVPRQSAGDPADAFRTATGPTPS</sequence>
<evidence type="ECO:0000256" key="1">
    <source>
        <dbReference type="ARBA" id="ARBA00023235"/>
    </source>
</evidence>
<dbReference type="Pfam" id="PF02350">
    <property type="entry name" value="Epimerase_2"/>
    <property type="match status" value="1"/>
</dbReference>
<dbReference type="SUPFAM" id="SSF53756">
    <property type="entry name" value="UDP-Glycosyltransferase/glycogen phosphorylase"/>
    <property type="match status" value="1"/>
</dbReference>
<protein>
    <recommendedName>
        <fullName evidence="3">UDP-N-acetylglucosamine 2-epimerase (non-hydrolyzing)</fullName>
        <ecNumber evidence="3">5.1.3.14</ecNumber>
    </recommendedName>
</protein>
<dbReference type="NCBIfam" id="TIGR00236">
    <property type="entry name" value="wecB"/>
    <property type="match status" value="1"/>
</dbReference>
<evidence type="ECO:0000313" key="7">
    <source>
        <dbReference type="EMBL" id="SBW18093.1"/>
    </source>
</evidence>
<dbReference type="AlphaFoldDB" id="A0A1C3NTR0"/>
<evidence type="ECO:0000259" key="6">
    <source>
        <dbReference type="Pfam" id="PF02350"/>
    </source>
</evidence>
<dbReference type="PANTHER" id="PTHR43174:SF2">
    <property type="entry name" value="UDP-N-ACETYLGLUCOSAMINE 2-EPIMERASE"/>
    <property type="match status" value="1"/>
</dbReference>
<dbReference type="GO" id="GO:0008761">
    <property type="term" value="F:UDP-N-acetylglucosamine 2-epimerase activity"/>
    <property type="evidence" value="ECO:0007669"/>
    <property type="project" value="UniProtKB-EC"/>
</dbReference>
<dbReference type="Proteomes" id="UP000199013">
    <property type="component" value="Unassembled WGS sequence"/>
</dbReference>
<dbReference type="CDD" id="cd03786">
    <property type="entry name" value="GTB_UDP-GlcNAc_2-Epimerase"/>
    <property type="match status" value="1"/>
</dbReference>
<feature type="domain" description="UDP-N-acetylglucosamine 2-epimerase" evidence="6">
    <location>
        <begin position="28"/>
        <end position="365"/>
    </location>
</feature>
<keyword evidence="1 4" id="KW-0413">Isomerase</keyword>
<dbReference type="InterPro" id="IPR029767">
    <property type="entry name" value="WecB-like"/>
</dbReference>
<accession>A0A1C3NTR0</accession>
<dbReference type="EC" id="5.1.3.14" evidence="3"/>
<reference evidence="8" key="1">
    <citation type="submission" date="2016-02" db="EMBL/GenBank/DDBJ databases">
        <authorList>
            <person name="Wibberg D."/>
        </authorList>
    </citation>
    <scope>NUCLEOTIDE SEQUENCE [LARGE SCALE GENOMIC DNA]</scope>
</reference>
<gene>
    <name evidence="7" type="ORF">FDG2_0515</name>
</gene>
<keyword evidence="8" id="KW-1185">Reference proteome</keyword>
<dbReference type="EMBL" id="FLUV01000204">
    <property type="protein sequence ID" value="SBW18093.1"/>
    <property type="molecule type" value="Genomic_DNA"/>
</dbReference>
<evidence type="ECO:0000256" key="2">
    <source>
        <dbReference type="ARBA" id="ARBA00038209"/>
    </source>
</evidence>
<evidence type="ECO:0000313" key="8">
    <source>
        <dbReference type="Proteomes" id="UP000199013"/>
    </source>
</evidence>
<evidence type="ECO:0000256" key="3">
    <source>
        <dbReference type="ARBA" id="ARBA00038858"/>
    </source>
</evidence>
<feature type="region of interest" description="Disordered" evidence="5">
    <location>
        <begin position="401"/>
        <end position="420"/>
    </location>
</feature>
<comment type="similarity">
    <text evidence="2 4">Belongs to the UDP-N-acetylglucosamine 2-epimerase family.</text>
</comment>
<evidence type="ECO:0000256" key="4">
    <source>
        <dbReference type="RuleBase" id="RU003513"/>
    </source>
</evidence>
<dbReference type="Gene3D" id="3.40.50.2000">
    <property type="entry name" value="Glycogen Phosphorylase B"/>
    <property type="match status" value="2"/>
</dbReference>
<organism evidence="7 8">
    <name type="scientific">Candidatus Protofrankia californiensis</name>
    <dbReference type="NCBI Taxonomy" id="1839754"/>
    <lineage>
        <taxon>Bacteria</taxon>
        <taxon>Bacillati</taxon>
        <taxon>Actinomycetota</taxon>
        <taxon>Actinomycetes</taxon>
        <taxon>Frankiales</taxon>
        <taxon>Frankiaceae</taxon>
        <taxon>Protofrankia</taxon>
    </lineage>
</organism>
<name>A0A1C3NTR0_9ACTN</name>